<reference evidence="1 2" key="1">
    <citation type="journal article" date="2021" name="Plant Biotechnol. J.">
        <title>Multi-omics assisted identification of the key and species-specific regulatory components of drought-tolerant mechanisms in Gossypium stocksii.</title>
        <authorList>
            <person name="Yu D."/>
            <person name="Ke L."/>
            <person name="Zhang D."/>
            <person name="Wu Y."/>
            <person name="Sun Y."/>
            <person name="Mei J."/>
            <person name="Sun J."/>
            <person name="Sun Y."/>
        </authorList>
    </citation>
    <scope>NUCLEOTIDE SEQUENCE [LARGE SCALE GENOMIC DNA]</scope>
    <source>
        <strain evidence="2">cv. E1</strain>
        <tissue evidence="1">Leaf</tissue>
    </source>
</reference>
<name>A0A9D3ZMJ7_9ROSI</name>
<sequence length="91" mass="10096">TKATVEGVATPVSLCYDIENHQAKIVPIVKDVVTLKPDRVKNIARIILCPTPTQVNSCTPRTFLSNFRVVNLVVLKTHLMPNKEEPPLSSF</sequence>
<dbReference type="AlphaFoldDB" id="A0A9D3ZMJ7"/>
<comment type="caution">
    <text evidence="1">The sequence shown here is derived from an EMBL/GenBank/DDBJ whole genome shotgun (WGS) entry which is preliminary data.</text>
</comment>
<organism evidence="1 2">
    <name type="scientific">Gossypium stocksii</name>
    <dbReference type="NCBI Taxonomy" id="47602"/>
    <lineage>
        <taxon>Eukaryota</taxon>
        <taxon>Viridiplantae</taxon>
        <taxon>Streptophyta</taxon>
        <taxon>Embryophyta</taxon>
        <taxon>Tracheophyta</taxon>
        <taxon>Spermatophyta</taxon>
        <taxon>Magnoliopsida</taxon>
        <taxon>eudicotyledons</taxon>
        <taxon>Gunneridae</taxon>
        <taxon>Pentapetalae</taxon>
        <taxon>rosids</taxon>
        <taxon>malvids</taxon>
        <taxon>Malvales</taxon>
        <taxon>Malvaceae</taxon>
        <taxon>Malvoideae</taxon>
        <taxon>Gossypium</taxon>
    </lineage>
</organism>
<dbReference type="EMBL" id="JAIQCV010000011">
    <property type="protein sequence ID" value="KAH1047492.1"/>
    <property type="molecule type" value="Genomic_DNA"/>
</dbReference>
<proteinExistence type="predicted"/>
<dbReference type="Proteomes" id="UP000828251">
    <property type="component" value="Unassembled WGS sequence"/>
</dbReference>
<keyword evidence="2" id="KW-1185">Reference proteome</keyword>
<protein>
    <submittedName>
        <fullName evidence="1">Uncharacterized protein</fullName>
    </submittedName>
</protein>
<evidence type="ECO:0000313" key="1">
    <source>
        <dbReference type="EMBL" id="KAH1047492.1"/>
    </source>
</evidence>
<accession>A0A9D3ZMJ7</accession>
<gene>
    <name evidence="1" type="ORF">J1N35_038276</name>
</gene>
<feature type="non-terminal residue" evidence="1">
    <location>
        <position position="1"/>
    </location>
</feature>
<evidence type="ECO:0000313" key="2">
    <source>
        <dbReference type="Proteomes" id="UP000828251"/>
    </source>
</evidence>